<accession>A0A026VUE7</accession>
<sequence>MRVPRAPCGRSRGLGKFSAQVLMSSMTHMAKGGVDHPEEITRRSLEGVPAKRRHDRGTF</sequence>
<evidence type="ECO:0000313" key="1">
    <source>
        <dbReference type="EMBL" id="EZA47372.1"/>
    </source>
</evidence>
<dbReference type="EMBL" id="KK107871">
    <property type="protein sequence ID" value="EZA47372.1"/>
    <property type="molecule type" value="Genomic_DNA"/>
</dbReference>
<gene>
    <name evidence="1" type="ORF">X777_16266</name>
</gene>
<protein>
    <submittedName>
        <fullName evidence="1">Uncharacterized protein</fullName>
    </submittedName>
</protein>
<keyword evidence="2" id="KW-1185">Reference proteome</keyword>
<dbReference type="Proteomes" id="UP000053097">
    <property type="component" value="Unassembled WGS sequence"/>
</dbReference>
<name>A0A026VUE7_OOCBI</name>
<organism evidence="1 2">
    <name type="scientific">Ooceraea biroi</name>
    <name type="common">Clonal raider ant</name>
    <name type="synonym">Cerapachys biroi</name>
    <dbReference type="NCBI Taxonomy" id="2015173"/>
    <lineage>
        <taxon>Eukaryota</taxon>
        <taxon>Metazoa</taxon>
        <taxon>Ecdysozoa</taxon>
        <taxon>Arthropoda</taxon>
        <taxon>Hexapoda</taxon>
        <taxon>Insecta</taxon>
        <taxon>Pterygota</taxon>
        <taxon>Neoptera</taxon>
        <taxon>Endopterygota</taxon>
        <taxon>Hymenoptera</taxon>
        <taxon>Apocrita</taxon>
        <taxon>Aculeata</taxon>
        <taxon>Formicoidea</taxon>
        <taxon>Formicidae</taxon>
        <taxon>Dorylinae</taxon>
        <taxon>Ooceraea</taxon>
    </lineage>
</organism>
<reference evidence="1 2" key="1">
    <citation type="journal article" date="2014" name="Curr. Biol.">
        <title>The genome of the clonal raider ant Cerapachys biroi.</title>
        <authorList>
            <person name="Oxley P.R."/>
            <person name="Ji L."/>
            <person name="Fetter-Pruneda I."/>
            <person name="McKenzie S.K."/>
            <person name="Li C."/>
            <person name="Hu H."/>
            <person name="Zhang G."/>
            <person name="Kronauer D.J."/>
        </authorList>
    </citation>
    <scope>NUCLEOTIDE SEQUENCE [LARGE SCALE GENOMIC DNA]</scope>
</reference>
<evidence type="ECO:0000313" key="2">
    <source>
        <dbReference type="Proteomes" id="UP000053097"/>
    </source>
</evidence>
<proteinExistence type="predicted"/>
<dbReference type="AlphaFoldDB" id="A0A026VUE7"/>